<accession>A0A0M6WNZ4</accession>
<name>A0A0M6WNZ4_9FIRM</name>
<dbReference type="GO" id="GO:0030246">
    <property type="term" value="F:carbohydrate binding"/>
    <property type="evidence" value="ECO:0007669"/>
    <property type="project" value="InterPro"/>
</dbReference>
<dbReference type="InterPro" id="IPR008965">
    <property type="entry name" value="CBM2/CBM3_carb-bd_dom_sf"/>
</dbReference>
<organism evidence="3 4">
    <name type="scientific">Roseburia faecis</name>
    <dbReference type="NCBI Taxonomy" id="301302"/>
    <lineage>
        <taxon>Bacteria</taxon>
        <taxon>Bacillati</taxon>
        <taxon>Bacillota</taxon>
        <taxon>Clostridia</taxon>
        <taxon>Lachnospirales</taxon>
        <taxon>Lachnospiraceae</taxon>
        <taxon>Roseburia</taxon>
    </lineage>
</organism>
<evidence type="ECO:0000313" key="3">
    <source>
        <dbReference type="EMBL" id="CRL37831.1"/>
    </source>
</evidence>
<dbReference type="InterPro" id="IPR036439">
    <property type="entry name" value="Dockerin_dom_sf"/>
</dbReference>
<keyword evidence="4" id="KW-1185">Reference proteome</keyword>
<feature type="chain" id="PRO_5005806527" description="Dockerin domain-containing protein" evidence="1">
    <location>
        <begin position="31"/>
        <end position="392"/>
    </location>
</feature>
<dbReference type="OrthoDB" id="1822352at2"/>
<dbReference type="InterPro" id="IPR002105">
    <property type="entry name" value="Dockerin_1_rpt"/>
</dbReference>
<dbReference type="PROSITE" id="PS51766">
    <property type="entry name" value="DOCKERIN"/>
    <property type="match status" value="1"/>
</dbReference>
<feature type="signal peptide" evidence="1">
    <location>
        <begin position="1"/>
        <end position="30"/>
    </location>
</feature>
<dbReference type="SUPFAM" id="SSF63446">
    <property type="entry name" value="Type I dockerin domain"/>
    <property type="match status" value="1"/>
</dbReference>
<dbReference type="Proteomes" id="UP000049979">
    <property type="component" value="Unassembled WGS sequence"/>
</dbReference>
<keyword evidence="1" id="KW-0732">Signal</keyword>
<evidence type="ECO:0000256" key="1">
    <source>
        <dbReference type="SAM" id="SignalP"/>
    </source>
</evidence>
<sequence length="392" mass="41933">MKKAKKLIAGIMLACMVIVGAGVKSPDVFAATTTAAAGSLEMKTASDSINLNAGQSFDVTFSVNAETSGFGGYLTYDNSVFTSVTVVVGGGTTSGKTDNNGEWKASYNGYTHFLSVDYYKKDAAGNTTGQIADPVKVTGSSIATLKFTSAKPVIKTDITFSPSYLRTNGTDVELKTQKLTLTNSQAKAVTLSLGIVKGNGRISVPVYFSRNDGFNKIKLRITYNKNILAFQSITLAPEVQSTLTQSDYNMSSYGGYLTTEYTATADVNTSGNLMYIDFQLANGMTAYSNNGISTDVTVAIESVEDQQGDIFSYNSATSSVTITDQVHTLGDVSGDGKINLVDVLYVIQYYNNTKTFTNAEKTAADVNRDGKVDLTDALKILQYYNGAIKTLY</sequence>
<dbReference type="RefSeq" id="WP_055067780.1">
    <property type="nucleotide sequence ID" value="NZ_CP173697.1"/>
</dbReference>
<dbReference type="SUPFAM" id="SSF49384">
    <property type="entry name" value="Carbohydrate-binding domain"/>
    <property type="match status" value="1"/>
</dbReference>
<dbReference type="InterPro" id="IPR018247">
    <property type="entry name" value="EF_Hand_1_Ca_BS"/>
</dbReference>
<gene>
    <name evidence="3" type="ORF">M72_05041</name>
</gene>
<dbReference type="GO" id="GO:0000272">
    <property type="term" value="P:polysaccharide catabolic process"/>
    <property type="evidence" value="ECO:0007669"/>
    <property type="project" value="InterPro"/>
</dbReference>
<protein>
    <recommendedName>
        <fullName evidence="2">Dockerin domain-containing protein</fullName>
    </recommendedName>
</protein>
<dbReference type="InterPro" id="IPR016134">
    <property type="entry name" value="Dockerin_dom"/>
</dbReference>
<dbReference type="Gene3D" id="1.10.1330.10">
    <property type="entry name" value="Dockerin domain"/>
    <property type="match status" value="1"/>
</dbReference>
<reference evidence="4" key="1">
    <citation type="submission" date="2015-05" db="EMBL/GenBank/DDBJ databases">
        <authorList>
            <consortium name="Pathogen Informatics"/>
        </authorList>
    </citation>
    <scope>NUCLEOTIDE SEQUENCE [LARGE SCALE GENOMIC DNA]</scope>
    <source>
        <strain evidence="4">M72</strain>
    </source>
</reference>
<dbReference type="Pfam" id="PF00404">
    <property type="entry name" value="Dockerin_1"/>
    <property type="match status" value="1"/>
</dbReference>
<dbReference type="PROSITE" id="PS00018">
    <property type="entry name" value="EF_HAND_1"/>
    <property type="match status" value="1"/>
</dbReference>
<dbReference type="AlphaFoldDB" id="A0A0M6WNZ4"/>
<evidence type="ECO:0000259" key="2">
    <source>
        <dbReference type="PROSITE" id="PS51766"/>
    </source>
</evidence>
<feature type="domain" description="Dockerin" evidence="2">
    <location>
        <begin position="325"/>
        <end position="392"/>
    </location>
</feature>
<dbReference type="GO" id="GO:0004553">
    <property type="term" value="F:hydrolase activity, hydrolyzing O-glycosyl compounds"/>
    <property type="evidence" value="ECO:0007669"/>
    <property type="project" value="InterPro"/>
</dbReference>
<proteinExistence type="predicted"/>
<dbReference type="CDD" id="cd14256">
    <property type="entry name" value="Dockerin_I"/>
    <property type="match status" value="1"/>
</dbReference>
<dbReference type="STRING" id="301302.ERS852420_00678"/>
<dbReference type="EMBL" id="CVRR01000019">
    <property type="protein sequence ID" value="CRL37831.1"/>
    <property type="molecule type" value="Genomic_DNA"/>
</dbReference>
<evidence type="ECO:0000313" key="4">
    <source>
        <dbReference type="Proteomes" id="UP000049979"/>
    </source>
</evidence>
<dbReference type="Gene3D" id="2.60.40.680">
    <property type="match status" value="1"/>
</dbReference>